<feature type="non-terminal residue" evidence="1">
    <location>
        <position position="54"/>
    </location>
</feature>
<dbReference type="Proteomes" id="UP000499080">
    <property type="component" value="Unassembled WGS sequence"/>
</dbReference>
<evidence type="ECO:0000313" key="2">
    <source>
        <dbReference type="Proteomes" id="UP000499080"/>
    </source>
</evidence>
<keyword evidence="2" id="KW-1185">Reference proteome</keyword>
<organism evidence="1 2">
    <name type="scientific">Araneus ventricosus</name>
    <name type="common">Orbweaver spider</name>
    <name type="synonym">Epeira ventricosa</name>
    <dbReference type="NCBI Taxonomy" id="182803"/>
    <lineage>
        <taxon>Eukaryota</taxon>
        <taxon>Metazoa</taxon>
        <taxon>Ecdysozoa</taxon>
        <taxon>Arthropoda</taxon>
        <taxon>Chelicerata</taxon>
        <taxon>Arachnida</taxon>
        <taxon>Araneae</taxon>
        <taxon>Araneomorphae</taxon>
        <taxon>Entelegynae</taxon>
        <taxon>Araneoidea</taxon>
        <taxon>Araneidae</taxon>
        <taxon>Araneus</taxon>
    </lineage>
</organism>
<accession>A0A4Y2I8W9</accession>
<dbReference type="AlphaFoldDB" id="A0A4Y2I8W9"/>
<comment type="caution">
    <text evidence="1">The sequence shown here is derived from an EMBL/GenBank/DDBJ whole genome shotgun (WGS) entry which is preliminary data.</text>
</comment>
<dbReference type="EMBL" id="BGPR01105704">
    <property type="protein sequence ID" value="GBM73940.1"/>
    <property type="molecule type" value="Genomic_DNA"/>
</dbReference>
<name>A0A4Y2I8W9_ARAVE</name>
<gene>
    <name evidence="1" type="ORF">AVEN_31693_1</name>
</gene>
<reference evidence="1 2" key="1">
    <citation type="journal article" date="2019" name="Sci. Rep.">
        <title>Orb-weaving spider Araneus ventricosus genome elucidates the spidroin gene catalogue.</title>
        <authorList>
            <person name="Kono N."/>
            <person name="Nakamura H."/>
            <person name="Ohtoshi R."/>
            <person name="Moran D.A.P."/>
            <person name="Shinohara A."/>
            <person name="Yoshida Y."/>
            <person name="Fujiwara M."/>
            <person name="Mori M."/>
            <person name="Tomita M."/>
            <person name="Arakawa K."/>
        </authorList>
    </citation>
    <scope>NUCLEOTIDE SEQUENCE [LARGE SCALE GENOMIC DNA]</scope>
</reference>
<proteinExistence type="predicted"/>
<evidence type="ECO:0000313" key="1">
    <source>
        <dbReference type="EMBL" id="GBM73940.1"/>
    </source>
</evidence>
<sequence length="54" mass="5925">MCAVLLDGLCSTRLIDFSPSLPDSRRSVLPGIHPPVGHGNWWKNEQILVALASR</sequence>
<protein>
    <submittedName>
        <fullName evidence="1">Uncharacterized protein</fullName>
    </submittedName>
</protein>